<gene>
    <name evidence="3" type="ORF">GUITHDRAFT_105882</name>
</gene>
<reference evidence="4" key="3">
    <citation type="submission" date="2016-03" db="UniProtKB">
        <authorList>
            <consortium name="EnsemblProtists"/>
        </authorList>
    </citation>
    <scope>IDENTIFICATION</scope>
</reference>
<dbReference type="AlphaFoldDB" id="L1JJ13"/>
<evidence type="ECO:0000313" key="3">
    <source>
        <dbReference type="EMBL" id="EKX48277.1"/>
    </source>
</evidence>
<feature type="domain" description="Ubiquitin-like" evidence="2">
    <location>
        <begin position="1"/>
        <end position="79"/>
    </location>
</feature>
<evidence type="ECO:0000259" key="2">
    <source>
        <dbReference type="PROSITE" id="PS50053"/>
    </source>
</evidence>
<evidence type="ECO:0000313" key="5">
    <source>
        <dbReference type="Proteomes" id="UP000011087"/>
    </source>
</evidence>
<feature type="region of interest" description="Disordered" evidence="1">
    <location>
        <begin position="164"/>
        <end position="194"/>
    </location>
</feature>
<accession>L1JJ13</accession>
<reference evidence="3 5" key="1">
    <citation type="journal article" date="2012" name="Nature">
        <title>Algal genomes reveal evolutionary mosaicism and the fate of nucleomorphs.</title>
        <authorList>
            <consortium name="DOE Joint Genome Institute"/>
            <person name="Curtis B.A."/>
            <person name="Tanifuji G."/>
            <person name="Burki F."/>
            <person name="Gruber A."/>
            <person name="Irimia M."/>
            <person name="Maruyama S."/>
            <person name="Arias M.C."/>
            <person name="Ball S.G."/>
            <person name="Gile G.H."/>
            <person name="Hirakawa Y."/>
            <person name="Hopkins J.F."/>
            <person name="Kuo A."/>
            <person name="Rensing S.A."/>
            <person name="Schmutz J."/>
            <person name="Symeonidi A."/>
            <person name="Elias M."/>
            <person name="Eveleigh R.J."/>
            <person name="Herman E.K."/>
            <person name="Klute M.J."/>
            <person name="Nakayama T."/>
            <person name="Obornik M."/>
            <person name="Reyes-Prieto A."/>
            <person name="Armbrust E.V."/>
            <person name="Aves S.J."/>
            <person name="Beiko R.G."/>
            <person name="Coutinho P."/>
            <person name="Dacks J.B."/>
            <person name="Durnford D.G."/>
            <person name="Fast N.M."/>
            <person name="Green B.R."/>
            <person name="Grisdale C.J."/>
            <person name="Hempel F."/>
            <person name="Henrissat B."/>
            <person name="Hoppner M.P."/>
            <person name="Ishida K."/>
            <person name="Kim E."/>
            <person name="Koreny L."/>
            <person name="Kroth P.G."/>
            <person name="Liu Y."/>
            <person name="Malik S.B."/>
            <person name="Maier U.G."/>
            <person name="McRose D."/>
            <person name="Mock T."/>
            <person name="Neilson J.A."/>
            <person name="Onodera N.T."/>
            <person name="Poole A.M."/>
            <person name="Pritham E.J."/>
            <person name="Richards T.A."/>
            <person name="Rocap G."/>
            <person name="Roy S.W."/>
            <person name="Sarai C."/>
            <person name="Schaack S."/>
            <person name="Shirato S."/>
            <person name="Slamovits C.H."/>
            <person name="Spencer D.F."/>
            <person name="Suzuki S."/>
            <person name="Worden A.Z."/>
            <person name="Zauner S."/>
            <person name="Barry K."/>
            <person name="Bell C."/>
            <person name="Bharti A.K."/>
            <person name="Crow J.A."/>
            <person name="Grimwood J."/>
            <person name="Kramer R."/>
            <person name="Lindquist E."/>
            <person name="Lucas S."/>
            <person name="Salamov A."/>
            <person name="McFadden G.I."/>
            <person name="Lane C.E."/>
            <person name="Keeling P.J."/>
            <person name="Gray M.W."/>
            <person name="Grigoriev I.V."/>
            <person name="Archibald J.M."/>
        </authorList>
    </citation>
    <scope>NUCLEOTIDE SEQUENCE</scope>
    <source>
        <strain evidence="3 5">CCMP2712</strain>
    </source>
</reference>
<dbReference type="InterPro" id="IPR000626">
    <property type="entry name" value="Ubiquitin-like_dom"/>
</dbReference>
<organism evidence="3">
    <name type="scientific">Guillardia theta (strain CCMP2712)</name>
    <name type="common">Cryptophyte</name>
    <dbReference type="NCBI Taxonomy" id="905079"/>
    <lineage>
        <taxon>Eukaryota</taxon>
        <taxon>Cryptophyceae</taxon>
        <taxon>Pyrenomonadales</taxon>
        <taxon>Geminigeraceae</taxon>
        <taxon>Guillardia</taxon>
    </lineage>
</organism>
<name>L1JJ13_GUITC</name>
<evidence type="ECO:0000313" key="4">
    <source>
        <dbReference type="EnsemblProtists" id="EKX48277"/>
    </source>
</evidence>
<dbReference type="Pfam" id="PF11976">
    <property type="entry name" value="Rad60-SLD"/>
    <property type="match status" value="1"/>
</dbReference>
<dbReference type="HOGENOM" id="CLU_1404896_0_0_1"/>
<dbReference type="InterPro" id="IPR029071">
    <property type="entry name" value="Ubiquitin-like_domsf"/>
</dbReference>
<sequence>MEVKIRPAGSRAVEMAMHVESRTTAKDVKENLLGSMNLDSISKLFLVYNGKIVDDESTFEEIGVKEGDTIFSVLQDQAPTWKLEKQEEPGPSQEKIPASLPAGQGEDDPILIRIKELENSIFHLQRSNVELQAAGPDPVYEEAIQENIVAIAKKTAEKEELRRLREEEAMSKGQPCQVSDSSEQRNGGDGGLYL</sequence>
<dbReference type="Gene3D" id="3.10.20.90">
    <property type="entry name" value="Phosphatidylinositol 3-kinase Catalytic Subunit, Chain A, domain 1"/>
    <property type="match status" value="1"/>
</dbReference>
<dbReference type="InterPro" id="IPR022617">
    <property type="entry name" value="Rad60/SUMO-like_dom"/>
</dbReference>
<dbReference type="PaxDb" id="55529-EKX48277"/>
<dbReference type="OrthoDB" id="328954at2759"/>
<dbReference type="PROSITE" id="PS50053">
    <property type="entry name" value="UBIQUITIN_2"/>
    <property type="match status" value="1"/>
</dbReference>
<feature type="compositionally biased region" description="Polar residues" evidence="1">
    <location>
        <begin position="174"/>
        <end position="185"/>
    </location>
</feature>
<proteinExistence type="predicted"/>
<dbReference type="SUPFAM" id="SSF54236">
    <property type="entry name" value="Ubiquitin-like"/>
    <property type="match status" value="1"/>
</dbReference>
<dbReference type="KEGG" id="gtt:GUITHDRAFT_105882"/>
<dbReference type="EMBL" id="JH992986">
    <property type="protein sequence ID" value="EKX48277.1"/>
    <property type="molecule type" value="Genomic_DNA"/>
</dbReference>
<keyword evidence="5" id="KW-1185">Reference proteome</keyword>
<feature type="region of interest" description="Disordered" evidence="1">
    <location>
        <begin position="83"/>
        <end position="105"/>
    </location>
</feature>
<dbReference type="Proteomes" id="UP000011087">
    <property type="component" value="Unassembled WGS sequence"/>
</dbReference>
<dbReference type="RefSeq" id="XP_005835257.1">
    <property type="nucleotide sequence ID" value="XM_005835200.1"/>
</dbReference>
<reference evidence="5" key="2">
    <citation type="submission" date="2012-11" db="EMBL/GenBank/DDBJ databases">
        <authorList>
            <person name="Kuo A."/>
            <person name="Curtis B.A."/>
            <person name="Tanifuji G."/>
            <person name="Burki F."/>
            <person name="Gruber A."/>
            <person name="Irimia M."/>
            <person name="Maruyama S."/>
            <person name="Arias M.C."/>
            <person name="Ball S.G."/>
            <person name="Gile G.H."/>
            <person name="Hirakawa Y."/>
            <person name="Hopkins J.F."/>
            <person name="Rensing S.A."/>
            <person name="Schmutz J."/>
            <person name="Symeonidi A."/>
            <person name="Elias M."/>
            <person name="Eveleigh R.J."/>
            <person name="Herman E.K."/>
            <person name="Klute M.J."/>
            <person name="Nakayama T."/>
            <person name="Obornik M."/>
            <person name="Reyes-Prieto A."/>
            <person name="Armbrust E.V."/>
            <person name="Aves S.J."/>
            <person name="Beiko R.G."/>
            <person name="Coutinho P."/>
            <person name="Dacks J.B."/>
            <person name="Durnford D.G."/>
            <person name="Fast N.M."/>
            <person name="Green B.R."/>
            <person name="Grisdale C."/>
            <person name="Hempe F."/>
            <person name="Henrissat B."/>
            <person name="Hoppner M.P."/>
            <person name="Ishida K.-I."/>
            <person name="Kim E."/>
            <person name="Koreny L."/>
            <person name="Kroth P.G."/>
            <person name="Liu Y."/>
            <person name="Malik S.-B."/>
            <person name="Maier U.G."/>
            <person name="McRose D."/>
            <person name="Mock T."/>
            <person name="Neilson J.A."/>
            <person name="Onodera N.T."/>
            <person name="Poole A.M."/>
            <person name="Pritham E.J."/>
            <person name="Richards T.A."/>
            <person name="Rocap G."/>
            <person name="Roy S.W."/>
            <person name="Sarai C."/>
            <person name="Schaack S."/>
            <person name="Shirato S."/>
            <person name="Slamovits C.H."/>
            <person name="Spencer D.F."/>
            <person name="Suzuki S."/>
            <person name="Worden A.Z."/>
            <person name="Zauner S."/>
            <person name="Barry K."/>
            <person name="Bell C."/>
            <person name="Bharti A.K."/>
            <person name="Crow J.A."/>
            <person name="Grimwood J."/>
            <person name="Kramer R."/>
            <person name="Lindquist E."/>
            <person name="Lucas S."/>
            <person name="Salamov A."/>
            <person name="McFadden G.I."/>
            <person name="Lane C.E."/>
            <person name="Keeling P.J."/>
            <person name="Gray M.W."/>
            <person name="Grigoriev I.V."/>
            <person name="Archibald J.M."/>
        </authorList>
    </citation>
    <scope>NUCLEOTIDE SEQUENCE</scope>
    <source>
        <strain evidence="5">CCMP2712</strain>
    </source>
</reference>
<dbReference type="GeneID" id="17304887"/>
<evidence type="ECO:0000256" key="1">
    <source>
        <dbReference type="SAM" id="MobiDB-lite"/>
    </source>
</evidence>
<protein>
    <recommendedName>
        <fullName evidence="2">Ubiquitin-like domain-containing protein</fullName>
    </recommendedName>
</protein>
<dbReference type="CDD" id="cd17039">
    <property type="entry name" value="Ubl_ubiquitin_like"/>
    <property type="match status" value="1"/>
</dbReference>
<dbReference type="STRING" id="905079.L1JJ13"/>
<dbReference type="EnsemblProtists" id="EKX48277">
    <property type="protein sequence ID" value="EKX48277"/>
    <property type="gene ID" value="GUITHDRAFT_105882"/>
</dbReference>